<evidence type="ECO:0000259" key="1">
    <source>
        <dbReference type="Pfam" id="PF12735"/>
    </source>
</evidence>
<accession>A0A8E2ELB7</accession>
<dbReference type="PANTHER" id="PTHR28159:SF1">
    <property type="entry name" value="TRAFFICKING PROTEIN PARTICLE COMPLEX II-SPECIFIC SUBUNIT 65"/>
    <property type="match status" value="1"/>
</dbReference>
<feature type="domain" description="Trafficking protein particle complex II-specific subunit 65 IgD3" evidence="1">
    <location>
        <begin position="409"/>
        <end position="581"/>
    </location>
</feature>
<dbReference type="GO" id="GO:0005802">
    <property type="term" value="C:trans-Golgi network"/>
    <property type="evidence" value="ECO:0007669"/>
    <property type="project" value="TreeGrafter"/>
</dbReference>
<dbReference type="Proteomes" id="UP000250266">
    <property type="component" value="Unassembled WGS sequence"/>
</dbReference>
<dbReference type="GO" id="GO:1990071">
    <property type="term" value="C:TRAPPII protein complex"/>
    <property type="evidence" value="ECO:0007669"/>
    <property type="project" value="InterPro"/>
</dbReference>
<name>A0A8E2ELB7_9PEZI</name>
<organism evidence="2 3">
    <name type="scientific">Lepidopterella palustris CBS 459.81</name>
    <dbReference type="NCBI Taxonomy" id="1314670"/>
    <lineage>
        <taxon>Eukaryota</taxon>
        <taxon>Fungi</taxon>
        <taxon>Dikarya</taxon>
        <taxon>Ascomycota</taxon>
        <taxon>Pezizomycotina</taxon>
        <taxon>Dothideomycetes</taxon>
        <taxon>Pleosporomycetidae</taxon>
        <taxon>Mytilinidiales</taxon>
        <taxon>Argynnaceae</taxon>
        <taxon>Lepidopterella</taxon>
    </lineage>
</organism>
<dbReference type="AlphaFoldDB" id="A0A8E2ELB7"/>
<evidence type="ECO:0000313" key="3">
    <source>
        <dbReference type="Proteomes" id="UP000250266"/>
    </source>
</evidence>
<keyword evidence="3" id="KW-1185">Reference proteome</keyword>
<protein>
    <recommendedName>
        <fullName evidence="1">Trafficking protein particle complex II-specific subunit 65 IgD3 domain-containing protein</fullName>
    </recommendedName>
</protein>
<evidence type="ECO:0000313" key="2">
    <source>
        <dbReference type="EMBL" id="OCK85916.1"/>
    </source>
</evidence>
<dbReference type="Pfam" id="PF12735">
    <property type="entry name" value="IgD3_Trs65"/>
    <property type="match status" value="1"/>
</dbReference>
<gene>
    <name evidence="2" type="ORF">K432DRAFT_317327</name>
</gene>
<sequence length="583" mass="64069">MTSVESEERPRRSAEFVESSVLEAVVPLASSIDIEDLLQSWDGSVESENSPVLPFIPQRPFLLFDELVPVYVILRSPQIEDNTFKSYLSRLAINLETYAISTASNIEPSEANLPPAKELIYSETIKDSYEPIILSPKEGANPHIYVIWKVDVFICRPRGRLQKPAIYFAPAASLKPPERVKKAVLADEYLPSKVPTALNLLQQFDSDPALAGTHPRLSALRISRVAPTAPIAKELTRPVRNGLRRLFKAAPAVIWRIRYSRWQSSLKDIGLIASLNVEIAHVTSCSVAIQEVELSLQGGRVEPYTNSLGSGDSLVCKPGDQLTFLYKLVPDLGIGISLNSPSAYPLDLRIVGEALASENCRPKISIEWRTSVDFSVGSNTSFGRVAQLLGRPSNQPVVPAGQRTKLPGPDSLPLHDELKLQEEVESDDISISFTISGPPQVKVGDMFQWDVFIVNRSDRARKLAILIIPKQRRTDLERHQAQPLISSAGGRREDKDDLLATAVLDDNIVYAKQKNAKLEPAELISLTTDVRIGHISPGACYTAELKFLALSAGVLSVDALRVVDLATQEATDISDLPSVVVLE</sequence>
<dbReference type="EMBL" id="KV744811">
    <property type="protein sequence ID" value="OCK85916.1"/>
    <property type="molecule type" value="Genomic_DNA"/>
</dbReference>
<dbReference type="InterPro" id="IPR055420">
    <property type="entry name" value="IgD3_Trs65"/>
</dbReference>
<dbReference type="OrthoDB" id="5345392at2759"/>
<dbReference type="PANTHER" id="PTHR28159">
    <property type="entry name" value="TRAFFICKING PROTEIN PARTICLE COMPLEX II-SPECIFIC SUBUNIT 65"/>
    <property type="match status" value="1"/>
</dbReference>
<dbReference type="InterPro" id="IPR024662">
    <property type="entry name" value="Trs65"/>
</dbReference>
<reference evidence="2 3" key="1">
    <citation type="journal article" date="2016" name="Nat. Commun.">
        <title>Ectomycorrhizal ecology is imprinted in the genome of the dominant symbiotic fungus Cenococcum geophilum.</title>
        <authorList>
            <consortium name="DOE Joint Genome Institute"/>
            <person name="Peter M."/>
            <person name="Kohler A."/>
            <person name="Ohm R.A."/>
            <person name="Kuo A."/>
            <person name="Krutzmann J."/>
            <person name="Morin E."/>
            <person name="Arend M."/>
            <person name="Barry K.W."/>
            <person name="Binder M."/>
            <person name="Choi C."/>
            <person name="Clum A."/>
            <person name="Copeland A."/>
            <person name="Grisel N."/>
            <person name="Haridas S."/>
            <person name="Kipfer T."/>
            <person name="LaButti K."/>
            <person name="Lindquist E."/>
            <person name="Lipzen A."/>
            <person name="Maire R."/>
            <person name="Meier B."/>
            <person name="Mihaltcheva S."/>
            <person name="Molinier V."/>
            <person name="Murat C."/>
            <person name="Poggeler S."/>
            <person name="Quandt C.A."/>
            <person name="Sperisen C."/>
            <person name="Tritt A."/>
            <person name="Tisserant E."/>
            <person name="Crous P.W."/>
            <person name="Henrissat B."/>
            <person name="Nehls U."/>
            <person name="Egli S."/>
            <person name="Spatafora J.W."/>
            <person name="Grigoriev I.V."/>
            <person name="Martin F.M."/>
        </authorList>
    </citation>
    <scope>NUCLEOTIDE SEQUENCE [LARGE SCALE GENOMIC DNA]</scope>
    <source>
        <strain evidence="2 3">CBS 459.81</strain>
    </source>
</reference>
<proteinExistence type="predicted"/>
<dbReference type="GO" id="GO:0006891">
    <property type="term" value="P:intra-Golgi vesicle-mediated transport"/>
    <property type="evidence" value="ECO:0007669"/>
    <property type="project" value="InterPro"/>
</dbReference>